<organism evidence="2 3">
    <name type="scientific">Shewanella woodyi (strain ATCC 51908 / MS32)</name>
    <dbReference type="NCBI Taxonomy" id="392500"/>
    <lineage>
        <taxon>Bacteria</taxon>
        <taxon>Pseudomonadati</taxon>
        <taxon>Pseudomonadota</taxon>
        <taxon>Gammaproteobacteria</taxon>
        <taxon>Alteromonadales</taxon>
        <taxon>Shewanellaceae</taxon>
        <taxon>Shewanella</taxon>
    </lineage>
</organism>
<dbReference type="HOGENOM" id="CLU_096110_0_0_6"/>
<evidence type="ECO:0000313" key="2">
    <source>
        <dbReference type="EMBL" id="ACA86795.1"/>
    </source>
</evidence>
<evidence type="ECO:0000256" key="1">
    <source>
        <dbReference type="SAM" id="SignalP"/>
    </source>
</evidence>
<dbReference type="Pfam" id="PF11319">
    <property type="entry name" value="VasI"/>
    <property type="match status" value="1"/>
</dbReference>
<dbReference type="InterPro" id="IPR017738">
    <property type="entry name" value="T6SS-assoc_VCA0118"/>
</dbReference>
<name>B1KGS6_SHEWM</name>
<reference evidence="2 3" key="1">
    <citation type="submission" date="2008-02" db="EMBL/GenBank/DDBJ databases">
        <title>Complete sequence of Shewanella woodyi ATCC 51908.</title>
        <authorList>
            <consortium name="US DOE Joint Genome Institute"/>
            <person name="Copeland A."/>
            <person name="Lucas S."/>
            <person name="Lapidus A."/>
            <person name="Glavina del Rio T."/>
            <person name="Dalin E."/>
            <person name="Tice H."/>
            <person name="Bruce D."/>
            <person name="Goodwin L."/>
            <person name="Pitluck S."/>
            <person name="Sims D."/>
            <person name="Brettin T."/>
            <person name="Detter J.C."/>
            <person name="Han C."/>
            <person name="Kuske C.R."/>
            <person name="Schmutz J."/>
            <person name="Larimer F."/>
            <person name="Land M."/>
            <person name="Hauser L."/>
            <person name="Kyrpides N."/>
            <person name="Lykidis A."/>
            <person name="Zhao J.-S."/>
            <person name="Richardson P."/>
        </authorList>
    </citation>
    <scope>NUCLEOTIDE SEQUENCE [LARGE SCALE GENOMIC DNA]</scope>
    <source>
        <strain evidence="3">ATCC 51908 / MS32</strain>
    </source>
</reference>
<dbReference type="AlphaFoldDB" id="B1KGS6"/>
<dbReference type="KEGG" id="swd:Swoo_2518"/>
<protein>
    <recommendedName>
        <fullName evidence="4">Type VI secretion-associated protein, VC_A0118 family</fullName>
    </recommendedName>
</protein>
<evidence type="ECO:0008006" key="4">
    <source>
        <dbReference type="Google" id="ProtNLM"/>
    </source>
</evidence>
<feature type="signal peptide" evidence="1">
    <location>
        <begin position="1"/>
        <end position="21"/>
    </location>
</feature>
<dbReference type="Proteomes" id="UP000002168">
    <property type="component" value="Chromosome"/>
</dbReference>
<keyword evidence="1" id="KW-0732">Signal</keyword>
<keyword evidence="3" id="KW-1185">Reference proteome</keyword>
<dbReference type="EMBL" id="CP000961">
    <property type="protein sequence ID" value="ACA86795.1"/>
    <property type="molecule type" value="Genomic_DNA"/>
</dbReference>
<proteinExistence type="predicted"/>
<dbReference type="NCBIfam" id="TIGR03360">
    <property type="entry name" value="VI_minor_1"/>
    <property type="match status" value="1"/>
</dbReference>
<gene>
    <name evidence="2" type="ordered locus">Swoo_2518</name>
</gene>
<evidence type="ECO:0000313" key="3">
    <source>
        <dbReference type="Proteomes" id="UP000002168"/>
    </source>
</evidence>
<dbReference type="eggNOG" id="ENOG5032RR9">
    <property type="taxonomic scope" value="Bacteria"/>
</dbReference>
<sequence precursor="true">MSQGNGWILFGLLMTAASCYAAPQQLSDPKACVQIKSKLERLYCFDQAFMTPITVDDTQGSEQARVVEWVRAEASEANRQDETHFLLGQQEDNPNNVWLTATAIGALPPRPILMLSCIDEISRVELVVSEEIAQGSIYVAVNKPSSQGELWVSDNSGLVFRSGRGIPAIHLMKKMLLAQEFTLSSDNANFNDLQFDATGLKQAIKPLQKACRW</sequence>
<dbReference type="STRING" id="392500.Swoo_2518"/>
<feature type="chain" id="PRO_5002767045" description="Type VI secretion-associated protein, VC_A0118 family" evidence="1">
    <location>
        <begin position="22"/>
        <end position="213"/>
    </location>
</feature>
<accession>B1KGS6</accession>